<dbReference type="Proteomes" id="UP000199236">
    <property type="component" value="Unassembled WGS sequence"/>
</dbReference>
<organism evidence="11 12">
    <name type="scientific">Cohaesibacter marisflavi</name>
    <dbReference type="NCBI Taxonomy" id="655353"/>
    <lineage>
        <taxon>Bacteria</taxon>
        <taxon>Pseudomonadati</taxon>
        <taxon>Pseudomonadota</taxon>
        <taxon>Alphaproteobacteria</taxon>
        <taxon>Hyphomicrobiales</taxon>
        <taxon>Cohaesibacteraceae</taxon>
    </lineage>
</organism>
<evidence type="ECO:0000256" key="1">
    <source>
        <dbReference type="ARBA" id="ARBA00004429"/>
    </source>
</evidence>
<accession>A0A1I5ISA3</accession>
<dbReference type="InterPro" id="IPR047817">
    <property type="entry name" value="ABC2_TM_bact-type"/>
</dbReference>
<gene>
    <name evidence="11" type="ORF">SAMN04488056_109177</name>
</gene>
<keyword evidence="7 9" id="KW-1133">Transmembrane helix</keyword>
<keyword evidence="8 9" id="KW-0472">Membrane</keyword>
<evidence type="ECO:0000256" key="9">
    <source>
        <dbReference type="RuleBase" id="RU361157"/>
    </source>
</evidence>
<feature type="transmembrane region" description="Helical" evidence="9">
    <location>
        <begin position="124"/>
        <end position="150"/>
    </location>
</feature>
<dbReference type="EMBL" id="FOVR01000009">
    <property type="protein sequence ID" value="SFO63293.1"/>
    <property type="molecule type" value="Genomic_DNA"/>
</dbReference>
<dbReference type="GO" id="GO:0140359">
    <property type="term" value="F:ABC-type transporter activity"/>
    <property type="evidence" value="ECO:0007669"/>
    <property type="project" value="InterPro"/>
</dbReference>
<evidence type="ECO:0000256" key="6">
    <source>
        <dbReference type="ARBA" id="ARBA00022692"/>
    </source>
</evidence>
<dbReference type="GO" id="GO:0015920">
    <property type="term" value="P:lipopolysaccharide transport"/>
    <property type="evidence" value="ECO:0007669"/>
    <property type="project" value="TreeGrafter"/>
</dbReference>
<comment type="subcellular location">
    <subcellularLocation>
        <location evidence="1 9">Cell inner membrane</location>
        <topology evidence="1 9">Multi-pass membrane protein</topology>
    </subcellularLocation>
</comment>
<name>A0A1I5ISA3_9HYPH</name>
<evidence type="ECO:0000259" key="10">
    <source>
        <dbReference type="PROSITE" id="PS51012"/>
    </source>
</evidence>
<feature type="transmembrane region" description="Helical" evidence="9">
    <location>
        <begin position="83"/>
        <end position="103"/>
    </location>
</feature>
<dbReference type="RefSeq" id="WP_090074117.1">
    <property type="nucleotide sequence ID" value="NZ_FOVR01000009.1"/>
</dbReference>
<evidence type="ECO:0000256" key="3">
    <source>
        <dbReference type="ARBA" id="ARBA00022448"/>
    </source>
</evidence>
<feature type="domain" description="ABC transmembrane type-2" evidence="10">
    <location>
        <begin position="48"/>
        <end position="270"/>
    </location>
</feature>
<evidence type="ECO:0000313" key="12">
    <source>
        <dbReference type="Proteomes" id="UP000199236"/>
    </source>
</evidence>
<feature type="transmembrane region" description="Helical" evidence="9">
    <location>
        <begin position="50"/>
        <end position="71"/>
    </location>
</feature>
<keyword evidence="6 9" id="KW-0812">Transmembrane</keyword>
<evidence type="ECO:0000256" key="5">
    <source>
        <dbReference type="ARBA" id="ARBA00022519"/>
    </source>
</evidence>
<dbReference type="STRING" id="655353.SAMN04488056_109177"/>
<keyword evidence="5" id="KW-0997">Cell inner membrane</keyword>
<dbReference type="AlphaFoldDB" id="A0A1I5ISA3"/>
<evidence type="ECO:0000256" key="2">
    <source>
        <dbReference type="ARBA" id="ARBA00007783"/>
    </source>
</evidence>
<keyword evidence="4 9" id="KW-1003">Cell membrane</keyword>
<dbReference type="PANTHER" id="PTHR30413">
    <property type="entry name" value="INNER MEMBRANE TRANSPORT PERMEASE"/>
    <property type="match status" value="1"/>
</dbReference>
<feature type="transmembrane region" description="Helical" evidence="9">
    <location>
        <begin position="193"/>
        <end position="212"/>
    </location>
</feature>
<dbReference type="PROSITE" id="PS51012">
    <property type="entry name" value="ABC_TM2"/>
    <property type="match status" value="1"/>
</dbReference>
<reference evidence="11 12" key="1">
    <citation type="submission" date="2016-10" db="EMBL/GenBank/DDBJ databases">
        <authorList>
            <person name="de Groot N.N."/>
        </authorList>
    </citation>
    <scope>NUCLEOTIDE SEQUENCE [LARGE SCALE GENOMIC DNA]</scope>
    <source>
        <strain evidence="11 12">CGMCC 1.9157</strain>
    </source>
</reference>
<evidence type="ECO:0000256" key="4">
    <source>
        <dbReference type="ARBA" id="ARBA00022475"/>
    </source>
</evidence>
<sequence>MKNVKLKSKGLDNKSEFYLYKRGFQKQVSAIWALVFKEYKIRLGKSRIGLFWSLFEPIVGMSIITAVWWASGRTSIRGVHVTLFVGCGFIVFNTVRNGFGYLAHAIQANMALLNYPQVKPLDTILARFITAMFMHAWASVLLILLVWWLFGAVPDFPDPLLCVEVILISMLFAMGIATPLAVLGTLNENIFKVVGIVTSPLMIISGVIFSILDLPANIQTVLAYNPIIHLTNGFRAGALGVPLFADSDLSYPLEWAVIGLGIGYALYFKYRFKLLQS</sequence>
<feature type="transmembrane region" description="Helical" evidence="9">
    <location>
        <begin position="165"/>
        <end position="186"/>
    </location>
</feature>
<evidence type="ECO:0000256" key="7">
    <source>
        <dbReference type="ARBA" id="ARBA00022989"/>
    </source>
</evidence>
<keyword evidence="12" id="KW-1185">Reference proteome</keyword>
<keyword evidence="3 9" id="KW-0813">Transport</keyword>
<protein>
    <recommendedName>
        <fullName evidence="9">Transport permease protein</fullName>
    </recommendedName>
</protein>
<evidence type="ECO:0000313" key="11">
    <source>
        <dbReference type="EMBL" id="SFO63293.1"/>
    </source>
</evidence>
<dbReference type="Pfam" id="PF01061">
    <property type="entry name" value="ABC2_membrane"/>
    <property type="match status" value="1"/>
</dbReference>
<comment type="similarity">
    <text evidence="2 9">Belongs to the ABC-2 integral membrane protein family.</text>
</comment>
<dbReference type="InterPro" id="IPR000412">
    <property type="entry name" value="ABC_2_transport"/>
</dbReference>
<proteinExistence type="inferred from homology"/>
<evidence type="ECO:0000256" key="8">
    <source>
        <dbReference type="ARBA" id="ARBA00023136"/>
    </source>
</evidence>
<dbReference type="PRINTS" id="PR00164">
    <property type="entry name" value="ABC2TRNSPORT"/>
</dbReference>
<dbReference type="GO" id="GO:0043190">
    <property type="term" value="C:ATP-binding cassette (ABC) transporter complex"/>
    <property type="evidence" value="ECO:0007669"/>
    <property type="project" value="InterPro"/>
</dbReference>
<dbReference type="PANTHER" id="PTHR30413:SF8">
    <property type="entry name" value="TRANSPORT PERMEASE PROTEIN"/>
    <property type="match status" value="1"/>
</dbReference>
<dbReference type="InterPro" id="IPR013525">
    <property type="entry name" value="ABC2_TM"/>
</dbReference>
<dbReference type="OrthoDB" id="8479094at2"/>
<feature type="transmembrane region" description="Helical" evidence="9">
    <location>
        <begin position="249"/>
        <end position="268"/>
    </location>
</feature>